<dbReference type="PANTHER" id="PTHR34427">
    <property type="entry name" value="DUF4283 DOMAIN PROTEIN"/>
    <property type="match status" value="1"/>
</dbReference>
<name>A0A7J0FQN9_9ERIC</name>
<accession>A0A7J0FQN9</accession>
<comment type="caution">
    <text evidence="2">The sequence shown here is derived from an EMBL/GenBank/DDBJ whole genome shotgun (WGS) entry which is preliminary data.</text>
</comment>
<evidence type="ECO:0000313" key="2">
    <source>
        <dbReference type="EMBL" id="GFZ00894.1"/>
    </source>
</evidence>
<sequence length="974" mass="110095">MRRILCLGKKTLEISTVGESEGEVELVERGAGVHRRLTLSRFEAGWLGGVLTRIQQQQRWGLKFQAERGIQISGGDGANVRSKSGRRPSFGTMRPANSKPREKVTYPQAASSGIWPPMSCKVHEDTGRKQDIVEVNLLSCSMIPFLRERCLVGTLVDWKGAVPEAKEMERWSYFGFETLEDRSGCFGDKNKPEALWVRVLGLPIFLWSKELFRALGDRCGGYIMTAEETLRRDHAEWAIICVRGTRSSIPATLSIEMGSLVYVCPVWAESGARAVHRSEPTRERGREVAGRSVGDSRGGKSEGQVWRKEGKGSVVGDNTTKAIVWFGEKRERGAWLETTQQKRLSGRQTDKGGLGIQRDFIPVGGRGREWACQRPRGGPSDSLISEPRYLNWVFGTFKHKPMGWAPYNIERGGPSKGIKGMVRRVGQWALPKCTCVENRALARVQEVRPINKQVSELDEGIEEDTEPKRSTGGKGKEGIRALKHGLNITESGVAREATGISYGMVEEEARLFARIEEQWSTRARTTRGRGREVARNRGKRELKNFEWSVAEGRKERKANECVDGRLRSKEPGVLCKLDIEKAYDHVNWDFMLYLLDRMGFGERWCRWIKCCISTVKFSVLVNGVNSRFFQWFLGSETRRFVIPLFIYYCHGCIEQVHKQGGVHRQAERVQEDMVCLRDILLCFQVVSGLKINLAKREIIKVWDGIDTTRLVEALGFPKPCGGQWWIGWRGDSPLGSSNTYLREAREIDKGFLMERIRERLGNSPSGLEGPVPSQGGGRVGVLKGKYGTINGDWRTKAISHSYGTAVWKGIMKEWEDFNLHISHQVGTGRKTVFWHDIWCCQEPLRERFPELFALSTNQDVLVVDCWTLTPAGGIWDPRFRKRAHDWELEAFAEFFRLLQEVLGILPSPGKGFGSAECPARDAETVNHLLIHCDVVRELWSLVFSIFGVHWVMPGSVRELFESWSCGGSIKAIRG</sequence>
<reference evidence="2 3" key="1">
    <citation type="submission" date="2019-07" db="EMBL/GenBank/DDBJ databases">
        <title>De Novo Assembly of kiwifruit Actinidia rufa.</title>
        <authorList>
            <person name="Sugita-Konishi S."/>
            <person name="Sato K."/>
            <person name="Mori E."/>
            <person name="Abe Y."/>
            <person name="Kisaki G."/>
            <person name="Hamano K."/>
            <person name="Suezawa K."/>
            <person name="Otani M."/>
            <person name="Fukuda T."/>
            <person name="Manabe T."/>
            <person name="Gomi K."/>
            <person name="Tabuchi M."/>
            <person name="Akimitsu K."/>
            <person name="Kataoka I."/>
        </authorList>
    </citation>
    <scope>NUCLEOTIDE SEQUENCE [LARGE SCALE GENOMIC DNA]</scope>
    <source>
        <strain evidence="3">cv. Fuchu</strain>
    </source>
</reference>
<feature type="compositionally biased region" description="Basic and acidic residues" evidence="1">
    <location>
        <begin position="297"/>
        <end position="311"/>
    </location>
</feature>
<feature type="compositionally biased region" description="Basic and acidic residues" evidence="1">
    <location>
        <begin position="466"/>
        <end position="477"/>
    </location>
</feature>
<keyword evidence="3" id="KW-1185">Reference proteome</keyword>
<feature type="region of interest" description="Disordered" evidence="1">
    <location>
        <begin position="73"/>
        <end position="103"/>
    </location>
</feature>
<dbReference type="Proteomes" id="UP000585474">
    <property type="component" value="Unassembled WGS sequence"/>
</dbReference>
<dbReference type="PANTHER" id="PTHR34427:SF10">
    <property type="entry name" value="DUF4283 DOMAIN-CONTAINING PROTEIN"/>
    <property type="match status" value="1"/>
</dbReference>
<protein>
    <recommendedName>
        <fullName evidence="4">Reverse transcriptase domain-containing protein</fullName>
    </recommendedName>
</protein>
<proteinExistence type="predicted"/>
<gene>
    <name evidence="2" type="ORF">Acr_14g0005290</name>
</gene>
<feature type="region of interest" description="Disordered" evidence="1">
    <location>
        <begin position="274"/>
        <end position="313"/>
    </location>
</feature>
<evidence type="ECO:0008006" key="4">
    <source>
        <dbReference type="Google" id="ProtNLM"/>
    </source>
</evidence>
<dbReference type="AlphaFoldDB" id="A0A7J0FQN9"/>
<feature type="compositionally biased region" description="Basic and acidic residues" evidence="1">
    <location>
        <begin position="276"/>
        <end position="289"/>
    </location>
</feature>
<dbReference type="EMBL" id="BJWL01000014">
    <property type="protein sequence ID" value="GFZ00894.1"/>
    <property type="molecule type" value="Genomic_DNA"/>
</dbReference>
<evidence type="ECO:0000256" key="1">
    <source>
        <dbReference type="SAM" id="MobiDB-lite"/>
    </source>
</evidence>
<organism evidence="2 3">
    <name type="scientific">Actinidia rufa</name>
    <dbReference type="NCBI Taxonomy" id="165716"/>
    <lineage>
        <taxon>Eukaryota</taxon>
        <taxon>Viridiplantae</taxon>
        <taxon>Streptophyta</taxon>
        <taxon>Embryophyta</taxon>
        <taxon>Tracheophyta</taxon>
        <taxon>Spermatophyta</taxon>
        <taxon>Magnoliopsida</taxon>
        <taxon>eudicotyledons</taxon>
        <taxon>Gunneridae</taxon>
        <taxon>Pentapetalae</taxon>
        <taxon>asterids</taxon>
        <taxon>Ericales</taxon>
        <taxon>Actinidiaceae</taxon>
        <taxon>Actinidia</taxon>
    </lineage>
</organism>
<dbReference type="OrthoDB" id="692400at2759"/>
<evidence type="ECO:0000313" key="3">
    <source>
        <dbReference type="Proteomes" id="UP000585474"/>
    </source>
</evidence>
<feature type="region of interest" description="Disordered" evidence="1">
    <location>
        <begin position="457"/>
        <end position="477"/>
    </location>
</feature>